<evidence type="ECO:0000256" key="1">
    <source>
        <dbReference type="PROSITE-ProRule" id="PRU00110"/>
    </source>
</evidence>
<dbReference type="OrthoDB" id="7478530at2"/>
<dbReference type="GO" id="GO:0004672">
    <property type="term" value="F:protein kinase activity"/>
    <property type="evidence" value="ECO:0007669"/>
    <property type="project" value="UniProtKB-ARBA"/>
</dbReference>
<feature type="domain" description="HPt" evidence="2">
    <location>
        <begin position="15"/>
        <end position="112"/>
    </location>
</feature>
<dbReference type="Gene3D" id="1.20.120.160">
    <property type="entry name" value="HPT domain"/>
    <property type="match status" value="1"/>
</dbReference>
<keyword evidence="1" id="KW-0597">Phosphoprotein</keyword>
<dbReference type="EMBL" id="FPJE01000001">
    <property type="protein sequence ID" value="SFW14059.1"/>
    <property type="molecule type" value="Genomic_DNA"/>
</dbReference>
<evidence type="ECO:0000313" key="3">
    <source>
        <dbReference type="EMBL" id="SFW14059.1"/>
    </source>
</evidence>
<evidence type="ECO:0000313" key="4">
    <source>
        <dbReference type="Proteomes" id="UP000182248"/>
    </source>
</evidence>
<gene>
    <name evidence="3" type="ORF">SAMN02927921_00220</name>
</gene>
<protein>
    <submittedName>
        <fullName evidence="3">HPt (Histidine-containing phosphotransfer) domain-containing protein</fullName>
    </submittedName>
</protein>
<accession>A0A1K1LT68</accession>
<proteinExistence type="predicted"/>
<evidence type="ECO:0000259" key="2">
    <source>
        <dbReference type="PROSITE" id="PS50894"/>
    </source>
</evidence>
<sequence length="112" mass="12540">MPYSLEKLEELSGGDQDFIVSVVVVFIEETPEDLGKLEKAVQAGDFEEVYKHAHKLKPNVDLLGMENSTALMRRIEAKAKEAIDIEAIREMFAKAKTEVGDVIKELETDFGL</sequence>
<dbReference type="SUPFAM" id="SSF47226">
    <property type="entry name" value="Histidine-containing phosphotransfer domain, HPT domain"/>
    <property type="match status" value="1"/>
</dbReference>
<dbReference type="AlphaFoldDB" id="A0A1K1LT68"/>
<reference evidence="3 4" key="1">
    <citation type="submission" date="2016-11" db="EMBL/GenBank/DDBJ databases">
        <authorList>
            <person name="Jaros S."/>
            <person name="Januszkiewicz K."/>
            <person name="Wedrychowicz H."/>
        </authorList>
    </citation>
    <scope>NUCLEOTIDE SEQUENCE [LARGE SCALE GENOMIC DNA]</scope>
    <source>
        <strain evidence="3 4">CGMCC 1.12145</strain>
    </source>
</reference>
<dbReference type="InterPro" id="IPR036641">
    <property type="entry name" value="HPT_dom_sf"/>
</dbReference>
<dbReference type="Pfam" id="PF01627">
    <property type="entry name" value="Hpt"/>
    <property type="match status" value="1"/>
</dbReference>
<feature type="modified residue" description="Phosphohistidine" evidence="1">
    <location>
        <position position="54"/>
    </location>
</feature>
<keyword evidence="4" id="KW-1185">Reference proteome</keyword>
<dbReference type="Proteomes" id="UP000182248">
    <property type="component" value="Unassembled WGS sequence"/>
</dbReference>
<dbReference type="RefSeq" id="WP_072315452.1">
    <property type="nucleotide sequence ID" value="NZ_FPJE01000001.1"/>
</dbReference>
<dbReference type="STRING" id="1150368.SAMN02927921_00220"/>
<name>A0A1K1LT68_9FLAO</name>
<dbReference type="GO" id="GO:0000160">
    <property type="term" value="P:phosphorelay signal transduction system"/>
    <property type="evidence" value="ECO:0007669"/>
    <property type="project" value="InterPro"/>
</dbReference>
<organism evidence="3 4">
    <name type="scientific">Sinomicrobium oceani</name>
    <dbReference type="NCBI Taxonomy" id="1150368"/>
    <lineage>
        <taxon>Bacteria</taxon>
        <taxon>Pseudomonadati</taxon>
        <taxon>Bacteroidota</taxon>
        <taxon>Flavobacteriia</taxon>
        <taxon>Flavobacteriales</taxon>
        <taxon>Flavobacteriaceae</taxon>
        <taxon>Sinomicrobium</taxon>
    </lineage>
</organism>
<dbReference type="InterPro" id="IPR008207">
    <property type="entry name" value="Sig_transdc_His_kin_Hpt_dom"/>
</dbReference>
<dbReference type="PROSITE" id="PS50894">
    <property type="entry name" value="HPT"/>
    <property type="match status" value="1"/>
</dbReference>